<accession>A0A1X7SG89</accession>
<reference evidence="1" key="1">
    <citation type="submission" date="2017-05" db="UniProtKB">
        <authorList>
            <consortium name="EnsemblMetazoa"/>
        </authorList>
    </citation>
    <scope>IDENTIFICATION</scope>
</reference>
<evidence type="ECO:0000313" key="1">
    <source>
        <dbReference type="EnsemblMetazoa" id="Aqu2.1.01090_001"/>
    </source>
</evidence>
<proteinExistence type="predicted"/>
<dbReference type="InParanoid" id="A0A1X7SG89"/>
<dbReference type="InterPro" id="IPR015915">
    <property type="entry name" value="Kelch-typ_b-propeller"/>
</dbReference>
<sequence>MLVISGGYDKKKDTLDDCWIFNITLHSWIKLDVPNSVSKRYGHSFSVFIMNPHCVWIITAGGYSRGTLVNNPNIVMLTEL</sequence>
<dbReference type="Gene3D" id="2.120.10.80">
    <property type="entry name" value="Kelch-type beta propeller"/>
    <property type="match status" value="1"/>
</dbReference>
<dbReference type="EnsemblMetazoa" id="Aqu2.1.01090_001">
    <property type="protein sequence ID" value="Aqu2.1.01090_001"/>
    <property type="gene ID" value="Aqu2.1.01090"/>
</dbReference>
<dbReference type="SUPFAM" id="SSF117281">
    <property type="entry name" value="Kelch motif"/>
    <property type="match status" value="1"/>
</dbReference>
<name>A0A1X7SG89_AMPQE</name>
<protein>
    <submittedName>
        <fullName evidence="1">Uncharacterized protein</fullName>
    </submittedName>
</protein>
<organism evidence="1">
    <name type="scientific">Amphimedon queenslandica</name>
    <name type="common">Sponge</name>
    <dbReference type="NCBI Taxonomy" id="400682"/>
    <lineage>
        <taxon>Eukaryota</taxon>
        <taxon>Metazoa</taxon>
        <taxon>Porifera</taxon>
        <taxon>Demospongiae</taxon>
        <taxon>Heteroscleromorpha</taxon>
        <taxon>Haplosclerida</taxon>
        <taxon>Niphatidae</taxon>
        <taxon>Amphimedon</taxon>
    </lineage>
</organism>
<dbReference type="AlphaFoldDB" id="A0A1X7SG89"/>